<dbReference type="GO" id="GO:0005886">
    <property type="term" value="C:plasma membrane"/>
    <property type="evidence" value="ECO:0007669"/>
    <property type="project" value="UniProtKB-SubCell"/>
</dbReference>
<dbReference type="Pfam" id="PF13091">
    <property type="entry name" value="PLDc_2"/>
    <property type="match status" value="2"/>
</dbReference>
<keyword evidence="1" id="KW-0808">Transferase</keyword>
<dbReference type="NCBIfam" id="NF008427">
    <property type="entry name" value="PRK11263.1"/>
    <property type="match status" value="1"/>
</dbReference>
<dbReference type="PANTHER" id="PTHR21248">
    <property type="entry name" value="CARDIOLIPIN SYNTHASE"/>
    <property type="match status" value="1"/>
</dbReference>
<dbReference type="OrthoDB" id="9762009at2"/>
<evidence type="ECO:0000313" key="3">
    <source>
        <dbReference type="EMBL" id="TCV83789.1"/>
    </source>
</evidence>
<dbReference type="SUPFAM" id="SSF56024">
    <property type="entry name" value="Phospholipase D/nuclease"/>
    <property type="match status" value="2"/>
</dbReference>
<dbReference type="PROSITE" id="PS50035">
    <property type="entry name" value="PLD"/>
    <property type="match status" value="2"/>
</dbReference>
<dbReference type="PANTHER" id="PTHR21248:SF22">
    <property type="entry name" value="PHOSPHOLIPASE D"/>
    <property type="match status" value="1"/>
</dbReference>
<feature type="active site" evidence="1">
    <location>
        <position position="294"/>
    </location>
</feature>
<proteinExistence type="inferred from homology"/>
<feature type="active site" evidence="1">
    <location>
        <position position="299"/>
    </location>
</feature>
<accession>A0A4V2W1E2</accession>
<dbReference type="EMBL" id="SMCO01000014">
    <property type="protein sequence ID" value="TCV83789.1"/>
    <property type="molecule type" value="Genomic_DNA"/>
</dbReference>
<gene>
    <name evidence="1" type="primary">clsB</name>
    <name evidence="3" type="ORF">EDC63_11499</name>
</gene>
<dbReference type="InterPro" id="IPR001736">
    <property type="entry name" value="PLipase_D/transphosphatidylase"/>
</dbReference>
<dbReference type="CDD" id="cd09159">
    <property type="entry name" value="PLDc_ybhO_like_2"/>
    <property type="match status" value="1"/>
</dbReference>
<organism evidence="3 4">
    <name type="scientific">Sulfurirhabdus autotrophica</name>
    <dbReference type="NCBI Taxonomy" id="1706046"/>
    <lineage>
        <taxon>Bacteria</taxon>
        <taxon>Pseudomonadati</taxon>
        <taxon>Pseudomonadota</taxon>
        <taxon>Betaproteobacteria</taxon>
        <taxon>Nitrosomonadales</taxon>
        <taxon>Sulfuricellaceae</taxon>
        <taxon>Sulfurirhabdus</taxon>
    </lineage>
</organism>
<reference evidence="3 4" key="1">
    <citation type="submission" date="2019-03" db="EMBL/GenBank/DDBJ databases">
        <title>Genomic Encyclopedia of Type Strains, Phase IV (KMG-IV): sequencing the most valuable type-strain genomes for metagenomic binning, comparative biology and taxonomic classification.</title>
        <authorList>
            <person name="Goeker M."/>
        </authorList>
    </citation>
    <scope>NUCLEOTIDE SEQUENCE [LARGE SCALE GENOMIC DNA]</scope>
    <source>
        <strain evidence="3 4">DSM 100309</strain>
    </source>
</reference>
<keyword evidence="1" id="KW-1003">Cell membrane</keyword>
<name>A0A4V2W1E2_9PROT</name>
<dbReference type="GO" id="GO:0008808">
    <property type="term" value="F:cardiolipin synthase activity"/>
    <property type="evidence" value="ECO:0007669"/>
    <property type="project" value="InterPro"/>
</dbReference>
<comment type="similarity">
    <text evidence="1">Belongs to the phospholipase D family. Cardiolipin synthase subfamily. ClsB sub-subfamily.</text>
</comment>
<feature type="active site" evidence="1">
    <location>
        <position position="112"/>
    </location>
</feature>
<comment type="subcellular location">
    <subcellularLocation>
        <location evidence="1">Cell membrane</location>
        <topology evidence="1">Peripheral membrane protein</topology>
    </subcellularLocation>
</comment>
<dbReference type="Gene3D" id="3.30.870.10">
    <property type="entry name" value="Endonuclease Chain A"/>
    <property type="match status" value="2"/>
</dbReference>
<comment type="function">
    <text evidence="1">Catalyzes the phosphatidyl group transfer from one phosphatidylglycerol molecule to another to form cardiolipin (CL) (diphosphatidylglycerol) and glycerol.</text>
</comment>
<dbReference type="SMART" id="SM00155">
    <property type="entry name" value="PLDc"/>
    <property type="match status" value="2"/>
</dbReference>
<evidence type="ECO:0000259" key="2">
    <source>
        <dbReference type="PROSITE" id="PS50035"/>
    </source>
</evidence>
<feature type="active site" evidence="1">
    <location>
        <position position="119"/>
    </location>
</feature>
<protein>
    <recommendedName>
        <fullName evidence="1">Cardiolipin synthase B</fullName>
        <shortName evidence="1">CL synthase</shortName>
        <ecNumber evidence="1">2.7.8.-</ecNumber>
    </recommendedName>
</protein>
<keyword evidence="1" id="KW-0443">Lipid metabolism</keyword>
<feature type="active site" evidence="1">
    <location>
        <position position="114"/>
    </location>
</feature>
<keyword evidence="1" id="KW-0594">Phospholipid biosynthesis</keyword>
<dbReference type="InterPro" id="IPR025202">
    <property type="entry name" value="PLD-like_dom"/>
</dbReference>
<dbReference type="RefSeq" id="WP_124946412.1">
    <property type="nucleotide sequence ID" value="NZ_BHVT01000034.1"/>
</dbReference>
<keyword evidence="1" id="KW-1208">Phospholipid metabolism</keyword>
<evidence type="ECO:0000313" key="4">
    <source>
        <dbReference type="Proteomes" id="UP000295367"/>
    </source>
</evidence>
<dbReference type="AlphaFoldDB" id="A0A4V2W1E2"/>
<feature type="domain" description="PLD phosphodiesterase" evidence="2">
    <location>
        <begin position="107"/>
        <end position="134"/>
    </location>
</feature>
<feature type="domain" description="PLD phosphodiesterase" evidence="2">
    <location>
        <begin position="287"/>
        <end position="314"/>
    </location>
</feature>
<feature type="active site" evidence="1">
    <location>
        <position position="292"/>
    </location>
</feature>
<sequence>MTHLIPGNHITLLQNGEAYFPAIISAFELAEHEIYLESYIFEDDATGQRVAEALKHAAKRGVKTHVLVDGFGSKNLPQSMIDSMSDAGVRVLKFRPKISPWTFRRQRLRRLHRKIVVVDQEIAFVGGINIIDDMDTPGHTPPRYDYAVAVEGPLVGIIHAAVRHVWSLVSWTHLHQGWLRDRGVPVSSVAKGTMRAAFLVRDNLRHRRDIEEAYLSAIEKAQTEIIIANAYFLPGISFRHALTEAAARGVRVILLLQGRVEYLLLHYASRALYGNFLEAGIEIYEYHKSFMHAKVAVIDGHWATVGSSNIDPFSLLLSREANVVVENKEFAGALRQNLLQSMETGSRPVLKISWKRQFMLTRLVSWLSYGLVRFMMGVAGYAREKNNEKI</sequence>
<comment type="catalytic activity">
    <reaction evidence="1">
        <text>2 a 1,2-diacyl-sn-glycero-3-phospho-(1'-sn-glycerol) = a cardiolipin + glycerol</text>
        <dbReference type="Rhea" id="RHEA:31451"/>
        <dbReference type="ChEBI" id="CHEBI:17754"/>
        <dbReference type="ChEBI" id="CHEBI:62237"/>
        <dbReference type="ChEBI" id="CHEBI:64716"/>
    </reaction>
</comment>
<keyword evidence="1" id="KW-0444">Lipid biosynthesis</keyword>
<dbReference type="InterPro" id="IPR030872">
    <property type="entry name" value="Cardiolipin_synth_ClsB"/>
</dbReference>
<dbReference type="GO" id="GO:0032049">
    <property type="term" value="P:cardiolipin biosynthetic process"/>
    <property type="evidence" value="ECO:0007669"/>
    <property type="project" value="InterPro"/>
</dbReference>
<keyword evidence="1" id="KW-0472">Membrane</keyword>
<dbReference type="EC" id="2.7.8.-" evidence="1"/>
<evidence type="ECO:0000256" key="1">
    <source>
        <dbReference type="HAMAP-Rule" id="MF_01917"/>
    </source>
</evidence>
<dbReference type="HAMAP" id="MF_01917">
    <property type="entry name" value="Cardiolipin_synth_ClsB"/>
    <property type="match status" value="1"/>
</dbReference>
<keyword evidence="4" id="KW-1185">Reference proteome</keyword>
<dbReference type="Proteomes" id="UP000295367">
    <property type="component" value="Unassembled WGS sequence"/>
</dbReference>
<comment type="caution">
    <text evidence="3">The sequence shown here is derived from an EMBL/GenBank/DDBJ whole genome shotgun (WGS) entry which is preliminary data.</text>
</comment>
<dbReference type="CDD" id="cd09110">
    <property type="entry name" value="PLDc_CLS_1"/>
    <property type="match status" value="1"/>
</dbReference>